<feature type="active site" evidence="7">
    <location>
        <position position="383"/>
    </location>
</feature>
<dbReference type="Proteomes" id="UP000070339">
    <property type="component" value="Unassembled WGS sequence"/>
</dbReference>
<evidence type="ECO:0000256" key="6">
    <source>
        <dbReference type="ARBA" id="ARBA00029321"/>
    </source>
</evidence>
<dbReference type="InterPro" id="IPR035476">
    <property type="entry name" value="SIS_PGI_1"/>
</dbReference>
<dbReference type="InterPro" id="IPR018189">
    <property type="entry name" value="Phosphoglucose_isomerase_CS"/>
</dbReference>
<comment type="function">
    <text evidence="7">Catalyzes the reversible isomerization of glucose-6-phosphate to fructose-6-phosphate.</text>
</comment>
<dbReference type="PROSITE" id="PS51463">
    <property type="entry name" value="P_GLUCOSE_ISOMERASE_3"/>
    <property type="match status" value="1"/>
</dbReference>
<comment type="pathway">
    <text evidence="7">Carbohydrate biosynthesis; gluconeogenesis.</text>
</comment>
<accession>A0ABR5VAL8</accession>
<feature type="active site" evidence="7">
    <location>
        <position position="509"/>
    </location>
</feature>
<keyword evidence="10" id="KW-1185">Reference proteome</keyword>
<evidence type="ECO:0000256" key="8">
    <source>
        <dbReference type="RuleBase" id="RU000612"/>
    </source>
</evidence>
<dbReference type="PANTHER" id="PTHR11469">
    <property type="entry name" value="GLUCOSE-6-PHOSPHATE ISOMERASE"/>
    <property type="match status" value="1"/>
</dbReference>
<evidence type="ECO:0000256" key="2">
    <source>
        <dbReference type="ARBA" id="ARBA00006604"/>
    </source>
</evidence>
<keyword evidence="4 7" id="KW-0324">Glycolysis</keyword>
<comment type="catalytic activity">
    <reaction evidence="6 7 8">
        <text>alpha-D-glucose 6-phosphate = beta-D-fructose 6-phosphate</text>
        <dbReference type="Rhea" id="RHEA:11816"/>
        <dbReference type="ChEBI" id="CHEBI:57634"/>
        <dbReference type="ChEBI" id="CHEBI:58225"/>
        <dbReference type="EC" id="5.3.1.9"/>
    </reaction>
</comment>
<dbReference type="InterPro" id="IPR023096">
    <property type="entry name" value="G6P_Isomerase_C"/>
</dbReference>
<dbReference type="CDD" id="cd05016">
    <property type="entry name" value="SIS_PGI_2"/>
    <property type="match status" value="1"/>
</dbReference>
<comment type="subcellular location">
    <subcellularLocation>
        <location evidence="7">Cytoplasm</location>
    </subcellularLocation>
</comment>
<comment type="caution">
    <text evidence="9">The sequence shown here is derived from an EMBL/GenBank/DDBJ whole genome shotgun (WGS) entry which is preliminary data.</text>
</comment>
<sequence>MDITTQPQWNALEQLFAEKKDLNLRELFAADPQRAARLTFDAAGLHVDLSKNLVDDDVLTALVELARAADVEGRRDAMFAGEHINNTEDRAVLHTALRQPADSELSVDDQDAVADVHEVLGRMRAFSDSLRDGSWLGHTGKKIRTVVNIGIGGSDLGPAMASKALRSYEDAGIKALFVSNVDPADMAAALDQVEAEETLFIIASKTFTTQETLTNAHAARAWLINKLGDEAAVAKHFVAVSTNAEKVSEFGIDTANMFGFWNWVGGRYSMDSAIGLSLMCTIGADNFTDMLAGFHAMDEHFRTAELAQNLPVLMGMLGVWYSDFHGAQTHAVLPYSEDLGRFPAYLQQLTMESNGKSVRRDGTAVSTGTGEIYWGEPGTNGQHAFFQLIHQGTRLIPADFIGFARPQQDFPTADGTGSMHDLLMGNFFAQTKVLAFGKTAEEITAEGVAPELVPHKVMPGNRPTTTIMAEQLTPAVLGALIALYEHIVFTQGVIWDINSFDQWGVELGKQQANDLAPAVSGKEEAASGDQSTDELIGWYRSNR</sequence>
<dbReference type="PANTHER" id="PTHR11469:SF1">
    <property type="entry name" value="GLUCOSE-6-PHOSPHATE ISOMERASE"/>
    <property type="match status" value="1"/>
</dbReference>
<dbReference type="InterPro" id="IPR001672">
    <property type="entry name" value="G6P_Isomerase"/>
</dbReference>
<keyword evidence="3 7" id="KW-0312">Gluconeogenesis</keyword>
<evidence type="ECO:0000313" key="10">
    <source>
        <dbReference type="Proteomes" id="UP000070339"/>
    </source>
</evidence>
<dbReference type="InterPro" id="IPR035482">
    <property type="entry name" value="SIS_PGI_2"/>
</dbReference>
<dbReference type="PRINTS" id="PR00662">
    <property type="entry name" value="G6PISOMERASE"/>
</dbReference>
<organism evidence="9 10">
    <name type="scientific">Corynebacterium simulans</name>
    <dbReference type="NCBI Taxonomy" id="146827"/>
    <lineage>
        <taxon>Bacteria</taxon>
        <taxon>Bacillati</taxon>
        <taxon>Actinomycetota</taxon>
        <taxon>Actinomycetes</taxon>
        <taxon>Mycobacteriales</taxon>
        <taxon>Corynebacteriaceae</taxon>
        <taxon>Corynebacterium</taxon>
    </lineage>
</organism>
<evidence type="ECO:0000313" key="9">
    <source>
        <dbReference type="EMBL" id="KXU18485.1"/>
    </source>
</evidence>
<gene>
    <name evidence="7 9" type="primary">pgi</name>
    <name evidence="9" type="ORF">WM41_0755</name>
</gene>
<dbReference type="NCBIfam" id="NF001211">
    <property type="entry name" value="PRK00179.1"/>
    <property type="match status" value="1"/>
</dbReference>
<dbReference type="InterPro" id="IPR046348">
    <property type="entry name" value="SIS_dom_sf"/>
</dbReference>
<comment type="similarity">
    <text evidence="2 7 8">Belongs to the GPI family.</text>
</comment>
<dbReference type="PROSITE" id="PS00765">
    <property type="entry name" value="P_GLUCOSE_ISOMERASE_1"/>
    <property type="match status" value="1"/>
</dbReference>
<evidence type="ECO:0000256" key="7">
    <source>
        <dbReference type="HAMAP-Rule" id="MF_00473"/>
    </source>
</evidence>
<feature type="active site" description="Proton donor" evidence="7">
    <location>
        <position position="352"/>
    </location>
</feature>
<dbReference type="HAMAP" id="MF_00473">
    <property type="entry name" value="G6P_isomerase"/>
    <property type="match status" value="1"/>
</dbReference>
<dbReference type="SUPFAM" id="SSF53697">
    <property type="entry name" value="SIS domain"/>
    <property type="match status" value="1"/>
</dbReference>
<dbReference type="CDD" id="cd05015">
    <property type="entry name" value="SIS_PGI_1"/>
    <property type="match status" value="1"/>
</dbReference>
<dbReference type="Gene3D" id="1.10.1390.10">
    <property type="match status" value="1"/>
</dbReference>
<evidence type="ECO:0000256" key="1">
    <source>
        <dbReference type="ARBA" id="ARBA00004926"/>
    </source>
</evidence>
<dbReference type="RefSeq" id="WP_061921214.1">
    <property type="nucleotide sequence ID" value="NZ_LTEB01000022.1"/>
</dbReference>
<dbReference type="EMBL" id="LTEB01000022">
    <property type="protein sequence ID" value="KXU18485.1"/>
    <property type="molecule type" value="Genomic_DNA"/>
</dbReference>
<protein>
    <recommendedName>
        <fullName evidence="7">Glucose-6-phosphate isomerase</fullName>
        <shortName evidence="7">GPI</shortName>
        <ecNumber evidence="7">5.3.1.9</ecNumber>
    </recommendedName>
    <alternativeName>
        <fullName evidence="7">Phosphoglucose isomerase</fullName>
        <shortName evidence="7">PGI</shortName>
    </alternativeName>
    <alternativeName>
        <fullName evidence="7">Phosphohexose isomerase</fullName>
        <shortName evidence="7">PHI</shortName>
    </alternativeName>
</protein>
<reference evidence="9 10" key="1">
    <citation type="journal article" date="2016" name="Int. J. Syst. Evol. Microbiol.">
        <title>Resolving the Complexity of Human Skin Metagenomes Using Single-Molecule Sequencing.</title>
        <authorList>
            <consortium name="NISC Comparative Sequencing Program"/>
            <person name="Tsai Y.C."/>
            <person name="Conlan S."/>
            <person name="Deming C."/>
            <person name="Segre J.A."/>
            <person name="Kong H.H."/>
            <person name="Korlach J."/>
            <person name="Oh J."/>
        </authorList>
    </citation>
    <scope>NUCLEOTIDE SEQUENCE [LARGE SCALE GENOMIC DNA]</scope>
    <source>
        <strain evidence="9 10">1B08</strain>
    </source>
</reference>
<evidence type="ECO:0000256" key="5">
    <source>
        <dbReference type="ARBA" id="ARBA00023235"/>
    </source>
</evidence>
<dbReference type="PROSITE" id="PS00174">
    <property type="entry name" value="P_GLUCOSE_ISOMERASE_2"/>
    <property type="match status" value="1"/>
</dbReference>
<dbReference type="Pfam" id="PF00342">
    <property type="entry name" value="PGI"/>
    <property type="match status" value="1"/>
</dbReference>
<dbReference type="Gene3D" id="3.40.50.10490">
    <property type="entry name" value="Glucose-6-phosphate isomerase like protein, domain 1"/>
    <property type="match status" value="2"/>
</dbReference>
<dbReference type="EC" id="5.3.1.9" evidence="7"/>
<name>A0ABR5VAL8_9CORY</name>
<comment type="pathway">
    <text evidence="1 7 8">Carbohydrate degradation; glycolysis; D-glyceraldehyde 3-phosphate and glycerone phosphate from D-glucose: step 2/4.</text>
</comment>
<evidence type="ECO:0000256" key="4">
    <source>
        <dbReference type="ARBA" id="ARBA00023152"/>
    </source>
</evidence>
<dbReference type="GO" id="GO:0004347">
    <property type="term" value="F:glucose-6-phosphate isomerase activity"/>
    <property type="evidence" value="ECO:0007669"/>
    <property type="project" value="UniProtKB-EC"/>
</dbReference>
<keyword evidence="7" id="KW-0963">Cytoplasm</keyword>
<evidence type="ECO:0000256" key="3">
    <source>
        <dbReference type="ARBA" id="ARBA00022432"/>
    </source>
</evidence>
<proteinExistence type="inferred from homology"/>
<keyword evidence="5 7" id="KW-0413">Isomerase</keyword>